<reference evidence="1 2" key="1">
    <citation type="submission" date="2023-06" db="EMBL/GenBank/DDBJ databases">
        <title>Genome sequence of Methancorpusculaceae sp. Cs1.</title>
        <authorList>
            <person name="Protasov E."/>
            <person name="Platt K."/>
            <person name="Poehlein A."/>
            <person name="Daniel R."/>
            <person name="Brune A."/>
        </authorList>
    </citation>
    <scope>NUCLEOTIDE SEQUENCE [LARGE SCALE GENOMIC DNA]</scope>
    <source>
        <strain evidence="1 2">Cs1</strain>
    </source>
</reference>
<comment type="caution">
    <text evidence="1">The sequence shown here is derived from an EMBL/GenBank/DDBJ whole genome shotgun (WGS) entry which is preliminary data.</text>
</comment>
<dbReference type="EMBL" id="JAWDKB010000006">
    <property type="protein sequence ID" value="MDV0444173.1"/>
    <property type="molecule type" value="Genomic_DNA"/>
</dbReference>
<dbReference type="Proteomes" id="UP001283212">
    <property type="component" value="Unassembled WGS sequence"/>
</dbReference>
<gene>
    <name evidence="1" type="ORF">McpCs1_15690</name>
</gene>
<proteinExistence type="predicted"/>
<dbReference type="AlphaFoldDB" id="A0AAE4MI08"/>
<accession>A0AAE4MI08</accession>
<keyword evidence="2" id="KW-1185">Reference proteome</keyword>
<name>A0AAE4MI08_9EURY</name>
<evidence type="ECO:0000313" key="2">
    <source>
        <dbReference type="Proteomes" id="UP001283212"/>
    </source>
</evidence>
<organism evidence="1 2">
    <name type="scientific">Methanorbis rubei</name>
    <dbReference type="NCBI Taxonomy" id="3028300"/>
    <lineage>
        <taxon>Archaea</taxon>
        <taxon>Methanobacteriati</taxon>
        <taxon>Methanobacteriota</taxon>
        <taxon>Stenosarchaea group</taxon>
        <taxon>Methanomicrobia</taxon>
        <taxon>Methanomicrobiales</taxon>
        <taxon>Methanocorpusculaceae</taxon>
        <taxon>Methanorbis</taxon>
    </lineage>
</organism>
<protein>
    <submittedName>
        <fullName evidence="1">Uncharacterized protein</fullName>
    </submittedName>
</protein>
<evidence type="ECO:0000313" key="1">
    <source>
        <dbReference type="EMBL" id="MDV0444173.1"/>
    </source>
</evidence>
<sequence length="52" mass="6052">MGSDIFQPNVTLILKINLVFIDKIKNAAIFIHVYFPEKYARNINQQKSGDVW</sequence>